<gene>
    <name evidence="3" type="ORF">J4032_08690</name>
</gene>
<evidence type="ECO:0000313" key="4">
    <source>
        <dbReference type="Proteomes" id="UP000828924"/>
    </source>
</evidence>
<feature type="signal peptide" evidence="2">
    <location>
        <begin position="1"/>
        <end position="30"/>
    </location>
</feature>
<dbReference type="InterPro" id="IPR006311">
    <property type="entry name" value="TAT_signal"/>
</dbReference>
<reference evidence="3 4" key="1">
    <citation type="submission" date="2021-03" db="EMBL/GenBank/DDBJ databases">
        <title>Complete genome of Streptomyces formicae strain 1H-GS9 (DSM 100524).</title>
        <authorList>
            <person name="Atanasov K.E."/>
            <person name="Altabella T."/>
            <person name="Ferrer A."/>
        </authorList>
    </citation>
    <scope>NUCLEOTIDE SEQUENCE [LARGE SCALE GENOMIC DNA]</scope>
    <source>
        <strain evidence="3 4">1H-GS9</strain>
    </source>
</reference>
<keyword evidence="2" id="KW-0732">Signal</keyword>
<name>A0ABY3WGB6_9ACTN</name>
<evidence type="ECO:0000313" key="3">
    <source>
        <dbReference type="EMBL" id="UNM11608.1"/>
    </source>
</evidence>
<sequence length="180" mass="17508">MERTGTTRRRALMVTGAVAAAAALTGCASGDTPARPTAPGPVSADTALRRRSTAASAALLARYDAVLIAHPGLAARLAPLRAEVARHVKALAPAGASGPAGPSPAASAAASPSASAVSSPAPVPGDARTAVEELAAAEQRAADAHTVALSGARPEYARLLASVAAAGAVHVYLLTEGAVA</sequence>
<dbReference type="PROSITE" id="PS51318">
    <property type="entry name" value="TAT"/>
    <property type="match status" value="1"/>
</dbReference>
<dbReference type="PROSITE" id="PS51257">
    <property type="entry name" value="PROKAR_LIPOPROTEIN"/>
    <property type="match status" value="1"/>
</dbReference>
<dbReference type="RefSeq" id="WP_242330173.1">
    <property type="nucleotide sequence ID" value="NZ_CP071872.1"/>
</dbReference>
<organism evidence="3 4">
    <name type="scientific">Streptomyces formicae</name>
    <dbReference type="NCBI Taxonomy" id="1616117"/>
    <lineage>
        <taxon>Bacteria</taxon>
        <taxon>Bacillati</taxon>
        <taxon>Actinomycetota</taxon>
        <taxon>Actinomycetes</taxon>
        <taxon>Kitasatosporales</taxon>
        <taxon>Streptomycetaceae</taxon>
        <taxon>Streptomyces</taxon>
    </lineage>
</organism>
<evidence type="ECO:0000256" key="2">
    <source>
        <dbReference type="SAM" id="SignalP"/>
    </source>
</evidence>
<evidence type="ECO:0000256" key="1">
    <source>
        <dbReference type="SAM" id="MobiDB-lite"/>
    </source>
</evidence>
<feature type="region of interest" description="Disordered" evidence="1">
    <location>
        <begin position="94"/>
        <end position="127"/>
    </location>
</feature>
<feature type="chain" id="PRO_5045700055" description="Lipoprotein" evidence="2">
    <location>
        <begin position="31"/>
        <end position="180"/>
    </location>
</feature>
<accession>A0ABY3WGB6</accession>
<feature type="compositionally biased region" description="Low complexity" evidence="1">
    <location>
        <begin position="94"/>
        <end position="120"/>
    </location>
</feature>
<protein>
    <recommendedName>
        <fullName evidence="5">Lipoprotein</fullName>
    </recommendedName>
</protein>
<proteinExistence type="predicted"/>
<keyword evidence="4" id="KW-1185">Reference proteome</keyword>
<evidence type="ECO:0008006" key="5">
    <source>
        <dbReference type="Google" id="ProtNLM"/>
    </source>
</evidence>
<dbReference type="Proteomes" id="UP000828924">
    <property type="component" value="Chromosome"/>
</dbReference>
<dbReference type="EMBL" id="CP071872">
    <property type="protein sequence ID" value="UNM11608.1"/>
    <property type="molecule type" value="Genomic_DNA"/>
</dbReference>